<protein>
    <submittedName>
        <fullName evidence="2">Uncharacterized protein</fullName>
    </submittedName>
</protein>
<dbReference type="Proteomes" id="UP001295444">
    <property type="component" value="Chromosome 05"/>
</dbReference>
<gene>
    <name evidence="2" type="ORF">PECUL_23A016158</name>
</gene>
<evidence type="ECO:0000256" key="1">
    <source>
        <dbReference type="SAM" id="MobiDB-lite"/>
    </source>
</evidence>
<name>A0AAD1W971_PELCU</name>
<dbReference type="EMBL" id="OW240916">
    <property type="protein sequence ID" value="CAH2297191.1"/>
    <property type="molecule type" value="Genomic_DNA"/>
</dbReference>
<feature type="non-terminal residue" evidence="2">
    <location>
        <position position="93"/>
    </location>
</feature>
<evidence type="ECO:0000313" key="3">
    <source>
        <dbReference type="Proteomes" id="UP001295444"/>
    </source>
</evidence>
<organism evidence="2 3">
    <name type="scientific">Pelobates cultripes</name>
    <name type="common">Western spadefoot toad</name>
    <dbReference type="NCBI Taxonomy" id="61616"/>
    <lineage>
        <taxon>Eukaryota</taxon>
        <taxon>Metazoa</taxon>
        <taxon>Chordata</taxon>
        <taxon>Craniata</taxon>
        <taxon>Vertebrata</taxon>
        <taxon>Euteleostomi</taxon>
        <taxon>Amphibia</taxon>
        <taxon>Batrachia</taxon>
        <taxon>Anura</taxon>
        <taxon>Pelobatoidea</taxon>
        <taxon>Pelobatidae</taxon>
        <taxon>Pelobates</taxon>
    </lineage>
</organism>
<accession>A0AAD1W971</accession>
<evidence type="ECO:0000313" key="2">
    <source>
        <dbReference type="EMBL" id="CAH2297191.1"/>
    </source>
</evidence>
<keyword evidence="3" id="KW-1185">Reference proteome</keyword>
<feature type="compositionally biased region" description="Polar residues" evidence="1">
    <location>
        <begin position="1"/>
        <end position="11"/>
    </location>
</feature>
<sequence length="93" mass="10863">MYYGTYQTRSGPCSAIYPSPSQKPRKQVTLKDKLSIPKPSSNRWNYRKWPTHTLVRVNPKLKRSYQEPYGDNETDTDTLLAVQPLKFSLSTRR</sequence>
<feature type="region of interest" description="Disordered" evidence="1">
    <location>
        <begin position="1"/>
        <end position="30"/>
    </location>
</feature>
<proteinExistence type="predicted"/>
<dbReference type="AlphaFoldDB" id="A0AAD1W971"/>
<reference evidence="2" key="1">
    <citation type="submission" date="2022-03" db="EMBL/GenBank/DDBJ databases">
        <authorList>
            <person name="Alioto T."/>
            <person name="Alioto T."/>
            <person name="Gomez Garrido J."/>
        </authorList>
    </citation>
    <scope>NUCLEOTIDE SEQUENCE</scope>
</reference>